<sequence>MGEESNMAVTIPRSSATSSLSLRFLGLLKQPDDSDLDPNLTTSSALELDESDVVWSSSDNSSPCSVSSPVTTSPAHVRCTPRAFVPGAFGLSALLESTSPGPGQGPLRRQSSPVTPPVAVPFGRPSPPSRKAFNQSAPVAVPVWPGRRREGRKGRGEAWDDMWCLEEEEETDKTEEDGMEEMVPPHVIVARSHISSFSVLEGAGRTLKGRDLRRVRNAVLQKTGFLDV</sequence>
<reference evidence="3" key="1">
    <citation type="submission" date="2020-01" db="EMBL/GenBank/DDBJ databases">
        <title>Genome sequence of Kobresia littledalei, the first chromosome-level genome in the family Cyperaceae.</title>
        <authorList>
            <person name="Qu G."/>
        </authorList>
    </citation>
    <scope>NUCLEOTIDE SEQUENCE</scope>
    <source>
        <strain evidence="3">C.B.Clarke</strain>
        <tissue evidence="3">Leaf</tissue>
    </source>
</reference>
<dbReference type="InterPro" id="IPR007608">
    <property type="entry name" value="Senescence_reg_S40"/>
</dbReference>
<feature type="compositionally biased region" description="Low complexity" evidence="2">
    <location>
        <begin position="56"/>
        <end position="73"/>
    </location>
</feature>
<dbReference type="Proteomes" id="UP000623129">
    <property type="component" value="Unassembled WGS sequence"/>
</dbReference>
<accession>A0A833QMN3</accession>
<comment type="similarity">
    <text evidence="1">Belongs to the senescence regulator S40 family.</text>
</comment>
<comment type="caution">
    <text evidence="3">The sequence shown here is derived from an EMBL/GenBank/DDBJ whole genome shotgun (WGS) entry which is preliminary data.</text>
</comment>
<dbReference type="GO" id="GO:0010150">
    <property type="term" value="P:leaf senescence"/>
    <property type="evidence" value="ECO:0007669"/>
    <property type="project" value="UniProtKB-ARBA"/>
</dbReference>
<evidence type="ECO:0000256" key="1">
    <source>
        <dbReference type="ARBA" id="ARBA00034773"/>
    </source>
</evidence>
<evidence type="ECO:0000313" key="3">
    <source>
        <dbReference type="EMBL" id="KAF3322446.1"/>
    </source>
</evidence>
<proteinExistence type="inferred from homology"/>
<name>A0A833QMN3_9POAL</name>
<dbReference type="OrthoDB" id="684536at2759"/>
<dbReference type="PANTHER" id="PTHR33083">
    <property type="entry name" value="EXPRESSED PROTEIN"/>
    <property type="match status" value="1"/>
</dbReference>
<dbReference type="AlphaFoldDB" id="A0A833QMN3"/>
<evidence type="ECO:0000256" key="2">
    <source>
        <dbReference type="SAM" id="MobiDB-lite"/>
    </source>
</evidence>
<gene>
    <name evidence="3" type="ORF">FCM35_KLT13587</name>
</gene>
<protein>
    <recommendedName>
        <fullName evidence="5">Senescence regulator</fullName>
    </recommendedName>
</protein>
<dbReference type="PANTHER" id="PTHR33083:SF123">
    <property type="entry name" value="EXPRESSED PROTEIN"/>
    <property type="match status" value="1"/>
</dbReference>
<evidence type="ECO:0008006" key="5">
    <source>
        <dbReference type="Google" id="ProtNLM"/>
    </source>
</evidence>
<feature type="region of interest" description="Disordered" evidence="2">
    <location>
        <begin position="28"/>
        <end position="50"/>
    </location>
</feature>
<feature type="region of interest" description="Disordered" evidence="2">
    <location>
        <begin position="56"/>
        <end position="75"/>
    </location>
</feature>
<dbReference type="Pfam" id="PF04520">
    <property type="entry name" value="Senescence_reg"/>
    <property type="match status" value="1"/>
</dbReference>
<evidence type="ECO:0000313" key="4">
    <source>
        <dbReference type="Proteomes" id="UP000623129"/>
    </source>
</evidence>
<feature type="region of interest" description="Disordered" evidence="2">
    <location>
        <begin position="95"/>
        <end position="116"/>
    </location>
</feature>
<organism evidence="3 4">
    <name type="scientific">Carex littledalei</name>
    <dbReference type="NCBI Taxonomy" id="544730"/>
    <lineage>
        <taxon>Eukaryota</taxon>
        <taxon>Viridiplantae</taxon>
        <taxon>Streptophyta</taxon>
        <taxon>Embryophyta</taxon>
        <taxon>Tracheophyta</taxon>
        <taxon>Spermatophyta</taxon>
        <taxon>Magnoliopsida</taxon>
        <taxon>Liliopsida</taxon>
        <taxon>Poales</taxon>
        <taxon>Cyperaceae</taxon>
        <taxon>Cyperoideae</taxon>
        <taxon>Cariceae</taxon>
        <taxon>Carex</taxon>
        <taxon>Carex subgen. Euthyceras</taxon>
    </lineage>
</organism>
<keyword evidence="4" id="KW-1185">Reference proteome</keyword>
<dbReference type="EMBL" id="SWLB01000025">
    <property type="protein sequence ID" value="KAF3322446.1"/>
    <property type="molecule type" value="Genomic_DNA"/>
</dbReference>